<evidence type="ECO:0000313" key="2">
    <source>
        <dbReference type="Proteomes" id="UP000789920"/>
    </source>
</evidence>
<sequence length="144" mass="16024">KLQSLVDAGTHPESYYDKLLHPTSAQLRRYLLSITRKETRLLAKIQDLLCLPRPISPPIRRLSVGSHHLEYGFPSTHATNAVSIALYFLTSIYAVESSNVLKFVAVGMIIGSWNFSKSGFSNNGDVPYDYNSTGLVITISRIIL</sequence>
<dbReference type="EMBL" id="CAJVQC010027340">
    <property type="protein sequence ID" value="CAG8736133.1"/>
    <property type="molecule type" value="Genomic_DNA"/>
</dbReference>
<comment type="caution">
    <text evidence="1">The sequence shown here is derived from an EMBL/GenBank/DDBJ whole genome shotgun (WGS) entry which is preliminary data.</text>
</comment>
<feature type="non-terminal residue" evidence="1">
    <location>
        <position position="144"/>
    </location>
</feature>
<keyword evidence="2" id="KW-1185">Reference proteome</keyword>
<accession>A0ACA9Q6H3</accession>
<reference evidence="1" key="1">
    <citation type="submission" date="2021-06" db="EMBL/GenBank/DDBJ databases">
        <authorList>
            <person name="Kallberg Y."/>
            <person name="Tangrot J."/>
            <person name="Rosling A."/>
        </authorList>
    </citation>
    <scope>NUCLEOTIDE SEQUENCE</scope>
    <source>
        <strain evidence="1">MA461A</strain>
    </source>
</reference>
<organism evidence="1 2">
    <name type="scientific">Racocetra persica</name>
    <dbReference type="NCBI Taxonomy" id="160502"/>
    <lineage>
        <taxon>Eukaryota</taxon>
        <taxon>Fungi</taxon>
        <taxon>Fungi incertae sedis</taxon>
        <taxon>Mucoromycota</taxon>
        <taxon>Glomeromycotina</taxon>
        <taxon>Glomeromycetes</taxon>
        <taxon>Diversisporales</taxon>
        <taxon>Gigasporaceae</taxon>
        <taxon>Racocetra</taxon>
    </lineage>
</organism>
<evidence type="ECO:0000313" key="1">
    <source>
        <dbReference type="EMBL" id="CAG8736133.1"/>
    </source>
</evidence>
<feature type="non-terminal residue" evidence="1">
    <location>
        <position position="1"/>
    </location>
</feature>
<proteinExistence type="predicted"/>
<dbReference type="Proteomes" id="UP000789920">
    <property type="component" value="Unassembled WGS sequence"/>
</dbReference>
<gene>
    <name evidence="1" type="ORF">RPERSI_LOCUS12676</name>
</gene>
<protein>
    <submittedName>
        <fullName evidence="1">27529_t:CDS:1</fullName>
    </submittedName>
</protein>
<name>A0ACA9Q6H3_9GLOM</name>